<keyword evidence="1 5" id="KW-0963">Cytoplasm</keyword>
<keyword evidence="6" id="KW-0969">Cilium</keyword>
<dbReference type="OrthoDB" id="9801235at2"/>
<dbReference type="GO" id="GO:0005737">
    <property type="term" value="C:cytoplasm"/>
    <property type="evidence" value="ECO:0007669"/>
    <property type="project" value="UniProtKB-SubCell"/>
</dbReference>
<keyword evidence="7" id="KW-1185">Reference proteome</keyword>
<comment type="subcellular location">
    <subcellularLocation>
        <location evidence="5">Cytoplasm</location>
    </subcellularLocation>
</comment>
<keyword evidence="2 5" id="KW-1005">Bacterial flagellum biogenesis</keyword>
<comment type="function">
    <text evidence="5">Acts as an anti-CsrA protein, binds CsrA and prevents it from repressing translation of its target genes, one of which is flagellin. Binds to flagellin and participates in the assembly of the flagellum.</text>
</comment>
<organism evidence="6 7">
    <name type="scientific">Paramaledivibacter caminithermalis (strain DSM 15212 / CIP 107654 / DViRD3)</name>
    <name type="common">Clostridium caminithermale</name>
    <dbReference type="NCBI Taxonomy" id="1121301"/>
    <lineage>
        <taxon>Bacteria</taxon>
        <taxon>Bacillati</taxon>
        <taxon>Bacillota</taxon>
        <taxon>Clostridia</taxon>
        <taxon>Peptostreptococcales</taxon>
        <taxon>Caminicellaceae</taxon>
        <taxon>Paramaledivibacter</taxon>
    </lineage>
</organism>
<dbReference type="Gene3D" id="2.30.290.10">
    <property type="entry name" value="BH3618-like"/>
    <property type="match status" value="1"/>
</dbReference>
<dbReference type="PANTHER" id="PTHR39190:SF1">
    <property type="entry name" value="FLAGELLAR ASSEMBLY FACTOR FLIW"/>
    <property type="match status" value="1"/>
</dbReference>
<evidence type="ECO:0000313" key="6">
    <source>
        <dbReference type="EMBL" id="SHJ66531.1"/>
    </source>
</evidence>
<evidence type="ECO:0000256" key="1">
    <source>
        <dbReference type="ARBA" id="ARBA00022490"/>
    </source>
</evidence>
<evidence type="ECO:0000256" key="5">
    <source>
        <dbReference type="HAMAP-Rule" id="MF_01185"/>
    </source>
</evidence>
<protein>
    <recommendedName>
        <fullName evidence="5">Flagellar assembly factor FliW</fullName>
    </recommendedName>
</protein>
<dbReference type="GO" id="GO:0044780">
    <property type="term" value="P:bacterial-type flagellum assembly"/>
    <property type="evidence" value="ECO:0007669"/>
    <property type="project" value="UniProtKB-UniRule"/>
</dbReference>
<dbReference type="EMBL" id="FRAG01000005">
    <property type="protein sequence ID" value="SHJ66531.1"/>
    <property type="molecule type" value="Genomic_DNA"/>
</dbReference>
<name>A0A1M6L5P5_PARC5</name>
<keyword evidence="6" id="KW-0966">Cell projection</keyword>
<dbReference type="NCBIfam" id="NF009793">
    <property type="entry name" value="PRK13285.1-1"/>
    <property type="match status" value="1"/>
</dbReference>
<comment type="subunit">
    <text evidence="5">Interacts with translational regulator CsrA and flagellin(s).</text>
</comment>
<dbReference type="Proteomes" id="UP000184465">
    <property type="component" value="Unassembled WGS sequence"/>
</dbReference>
<dbReference type="PANTHER" id="PTHR39190">
    <property type="entry name" value="FLAGELLAR ASSEMBLY FACTOR FLIW"/>
    <property type="match status" value="1"/>
</dbReference>
<evidence type="ECO:0000256" key="4">
    <source>
        <dbReference type="ARBA" id="ARBA00023186"/>
    </source>
</evidence>
<keyword evidence="4 5" id="KW-0143">Chaperone</keyword>
<reference evidence="6 7" key="1">
    <citation type="submission" date="2016-11" db="EMBL/GenBank/DDBJ databases">
        <authorList>
            <person name="Jaros S."/>
            <person name="Januszkiewicz K."/>
            <person name="Wedrychowicz H."/>
        </authorList>
    </citation>
    <scope>NUCLEOTIDE SEQUENCE [LARGE SCALE GENOMIC DNA]</scope>
    <source>
        <strain evidence="6 7">DSM 15212</strain>
    </source>
</reference>
<dbReference type="Pfam" id="PF02623">
    <property type="entry name" value="FliW"/>
    <property type="match status" value="1"/>
</dbReference>
<accession>A0A1M6L5P5</accession>
<keyword evidence="6" id="KW-0282">Flagellum</keyword>
<evidence type="ECO:0000256" key="3">
    <source>
        <dbReference type="ARBA" id="ARBA00022845"/>
    </source>
</evidence>
<dbReference type="GO" id="GO:0006417">
    <property type="term" value="P:regulation of translation"/>
    <property type="evidence" value="ECO:0007669"/>
    <property type="project" value="UniProtKB-KW"/>
</dbReference>
<comment type="similarity">
    <text evidence="5">Belongs to the FliW family.</text>
</comment>
<dbReference type="RefSeq" id="WP_073146954.1">
    <property type="nucleotide sequence ID" value="NZ_FRAG01000005.1"/>
</dbReference>
<dbReference type="HAMAP" id="MF_01185">
    <property type="entry name" value="FliW"/>
    <property type="match status" value="1"/>
</dbReference>
<gene>
    <name evidence="5" type="primary">fliW</name>
    <name evidence="6" type="ORF">SAMN02745912_00669</name>
</gene>
<keyword evidence="3 5" id="KW-0810">Translation regulation</keyword>
<proteinExistence type="inferred from homology"/>
<evidence type="ECO:0000256" key="2">
    <source>
        <dbReference type="ARBA" id="ARBA00022795"/>
    </source>
</evidence>
<dbReference type="STRING" id="1121301.SAMN02745912_00669"/>
<sequence length="145" mass="16745">MKIKTKYFGEIEINEDGIITFEDGIPGFGYVKKYVMLKNPNPELPFNWLQGVDEPSLAFVIVNPFLFKEDYEFDIPQSTIEELCIENIQDVLICSIVTIPQEMINTTMNLKAPIIINTKTKKGKQLVLDTDKYEIKYKIFKKTAL</sequence>
<dbReference type="AlphaFoldDB" id="A0A1M6L5P5"/>
<dbReference type="InterPro" id="IPR024046">
    <property type="entry name" value="Flagellar_assmbl_FliW_dom_sf"/>
</dbReference>
<dbReference type="SUPFAM" id="SSF141457">
    <property type="entry name" value="BH3618-like"/>
    <property type="match status" value="1"/>
</dbReference>
<dbReference type="InterPro" id="IPR003775">
    <property type="entry name" value="Flagellar_assembly_factor_FliW"/>
</dbReference>
<evidence type="ECO:0000313" key="7">
    <source>
        <dbReference type="Proteomes" id="UP000184465"/>
    </source>
</evidence>